<protein>
    <submittedName>
        <fullName evidence="1">Uncharacterized protein</fullName>
    </submittedName>
</protein>
<name>A0ABT6E7B1_9ENTR</name>
<dbReference type="RefSeq" id="WP_260611022.1">
    <property type="nucleotide sequence ID" value="NZ_CABGGQ010000013.1"/>
</dbReference>
<proteinExistence type="predicted"/>
<evidence type="ECO:0000313" key="2">
    <source>
        <dbReference type="Proteomes" id="UP001075001"/>
    </source>
</evidence>
<sequence>MTQDYLILLQGQRDIAAIRANNERIAMQTHRCFDSLISRCWRY</sequence>
<gene>
    <name evidence="1" type="ORF">OXR69_002695</name>
</gene>
<keyword evidence="2" id="KW-1185">Reference proteome</keyword>
<dbReference type="Proteomes" id="UP001075001">
    <property type="component" value="Unassembled WGS sequence"/>
</dbReference>
<organism evidence="1 2">
    <name type="scientific">Klebsiella huaxiensis</name>
    <dbReference type="NCBI Taxonomy" id="2153354"/>
    <lineage>
        <taxon>Bacteria</taxon>
        <taxon>Pseudomonadati</taxon>
        <taxon>Pseudomonadota</taxon>
        <taxon>Gammaproteobacteria</taxon>
        <taxon>Enterobacterales</taxon>
        <taxon>Enterobacteriaceae</taxon>
        <taxon>Klebsiella/Raoultella group</taxon>
        <taxon>Klebsiella</taxon>
    </lineage>
</organism>
<evidence type="ECO:0000313" key="1">
    <source>
        <dbReference type="EMBL" id="MDG1640801.1"/>
    </source>
</evidence>
<comment type="caution">
    <text evidence="1">The sequence shown here is derived from an EMBL/GenBank/DDBJ whole genome shotgun (WGS) entry which is preliminary data.</text>
</comment>
<accession>A0ABT6E7B1</accession>
<dbReference type="EMBL" id="JAPQEX020000001">
    <property type="protein sequence ID" value="MDG1640801.1"/>
    <property type="molecule type" value="Genomic_DNA"/>
</dbReference>
<reference evidence="1" key="1">
    <citation type="submission" date="2023-03" db="EMBL/GenBank/DDBJ databases">
        <title>identification of new KPC variant in Klebsiella huaxiensis from the Hospital Sewage Samples in China.</title>
        <authorList>
            <person name="Wu Y."/>
        </authorList>
    </citation>
    <scope>NUCLEOTIDE SEQUENCE</scope>
    <source>
        <strain evidence="1">ZR-9</strain>
    </source>
</reference>